<accession>A0A8H4VCX5</accession>
<evidence type="ECO:0000313" key="2">
    <source>
        <dbReference type="Proteomes" id="UP000562929"/>
    </source>
</evidence>
<gene>
    <name evidence="1" type="ORF">GQ602_005311</name>
</gene>
<reference evidence="1 2" key="1">
    <citation type="journal article" date="2020" name="G3 (Bethesda)">
        <title>Genetic Underpinnings of Host Manipulation by Ophiocordyceps as Revealed by Comparative Transcriptomics.</title>
        <authorList>
            <person name="Will I."/>
            <person name="Das B."/>
            <person name="Trinh T."/>
            <person name="Brachmann A."/>
            <person name="Ohm R.A."/>
            <person name="de Bekker C."/>
        </authorList>
    </citation>
    <scope>NUCLEOTIDE SEQUENCE [LARGE SCALE GENOMIC DNA]</scope>
    <source>
        <strain evidence="1 2">EC05</strain>
    </source>
</reference>
<dbReference type="AlphaFoldDB" id="A0A8H4VCX5"/>
<organism evidence="1 2">
    <name type="scientific">Ophiocordyceps camponoti-floridani</name>
    <dbReference type="NCBI Taxonomy" id="2030778"/>
    <lineage>
        <taxon>Eukaryota</taxon>
        <taxon>Fungi</taxon>
        <taxon>Dikarya</taxon>
        <taxon>Ascomycota</taxon>
        <taxon>Pezizomycotina</taxon>
        <taxon>Sordariomycetes</taxon>
        <taxon>Hypocreomycetidae</taxon>
        <taxon>Hypocreales</taxon>
        <taxon>Ophiocordycipitaceae</taxon>
        <taxon>Ophiocordyceps</taxon>
    </lineage>
</organism>
<dbReference type="Proteomes" id="UP000562929">
    <property type="component" value="Unassembled WGS sequence"/>
</dbReference>
<name>A0A8H4VCX5_9HYPO</name>
<keyword evidence="2" id="KW-1185">Reference proteome</keyword>
<protein>
    <submittedName>
        <fullName evidence="1">Uncharacterized protein</fullName>
    </submittedName>
</protein>
<proteinExistence type="predicted"/>
<evidence type="ECO:0000313" key="1">
    <source>
        <dbReference type="EMBL" id="KAF4586006.1"/>
    </source>
</evidence>
<sequence length="434" mass="46538">MSLLGPAGRHTRYALSMVVSAISCAQSCPPASQTKAHWNLSGFETAKAQDFKTDLALGRGARTRAHVYPRCKTLSLGMRGCELQGITKCPAHISSMYVCAVSSGHRSAQSIRSYYTSFDPCVADNGLLAALHPSAIRGRIQISSDAIMTFNAVAFVSLLLADKDIQELASSTTCNSTSPVLRQLCQDEAHVAAAGAFSTAFLYPMFAGGCPATLDVCYTTRLYNDMTDLADDAAGGKSSLATHLLSQGITIRQMCDAMRASFARHVLEYPAGDHVANGWLGFPMWEMGSARHSVYPRWQKICQRQGLVKAGSRCLTCWSKRQSVSELLYTASQRPSSPGPEEDSCCHDTCVGQEVRASAVRGSTFDAVYGFAQRYVAPSSMLPGPAHATAVISMGLATDKAQALSALWVIMVDSLFDVNIVENVALACLADICE</sequence>
<comment type="caution">
    <text evidence="1">The sequence shown here is derived from an EMBL/GenBank/DDBJ whole genome shotgun (WGS) entry which is preliminary data.</text>
</comment>
<dbReference type="OrthoDB" id="10309695at2759"/>
<dbReference type="EMBL" id="JAACLJ010000005">
    <property type="protein sequence ID" value="KAF4586006.1"/>
    <property type="molecule type" value="Genomic_DNA"/>
</dbReference>